<accession>A0A238YYQ0</accession>
<dbReference type="PANTHER" id="PTHR38590">
    <property type="entry name" value="BLL0828 PROTEIN"/>
    <property type="match status" value="1"/>
</dbReference>
<dbReference type="AlphaFoldDB" id="A0A238YYQ0"/>
<dbReference type="Proteomes" id="UP000198384">
    <property type="component" value="Unassembled WGS sequence"/>
</dbReference>
<gene>
    <name evidence="2" type="ORF">SAMN06265371_11181</name>
</gene>
<dbReference type="EMBL" id="FZNT01000011">
    <property type="protein sequence ID" value="SNR75763.1"/>
    <property type="molecule type" value="Genomic_DNA"/>
</dbReference>
<sequence length="141" mass="16897">MKRKIIWYNPKLKGLAKELRNNATKSEIVLWNKLKNKQLYGYKFCRQKPIDHYILDFYSPELLLGIELDGYSHELVEVFEKDVRKEARLNELGVTILRFKDEEVFKTIENVIKAIEFYIFEFEKHTPNPSQEGTERKENVQ</sequence>
<evidence type="ECO:0000313" key="2">
    <source>
        <dbReference type="EMBL" id="SNR75763.1"/>
    </source>
</evidence>
<dbReference type="GO" id="GO:0004519">
    <property type="term" value="F:endonuclease activity"/>
    <property type="evidence" value="ECO:0007669"/>
    <property type="project" value="UniProtKB-KW"/>
</dbReference>
<dbReference type="RefSeq" id="WP_089382845.1">
    <property type="nucleotide sequence ID" value="NZ_FZNT01000011.1"/>
</dbReference>
<name>A0A238YYQ0_9FLAO</name>
<evidence type="ECO:0000259" key="1">
    <source>
        <dbReference type="Pfam" id="PF04480"/>
    </source>
</evidence>
<reference evidence="2 3" key="1">
    <citation type="submission" date="2017-06" db="EMBL/GenBank/DDBJ databases">
        <authorList>
            <person name="Kim H.J."/>
            <person name="Triplett B.A."/>
        </authorList>
    </citation>
    <scope>NUCLEOTIDE SEQUENCE [LARGE SCALE GENOMIC DNA]</scope>
    <source>
        <strain evidence="2 3">DSM 29150</strain>
    </source>
</reference>
<dbReference type="Gene3D" id="3.40.960.10">
    <property type="entry name" value="VSR Endonuclease"/>
    <property type="match status" value="1"/>
</dbReference>
<evidence type="ECO:0000313" key="3">
    <source>
        <dbReference type="Proteomes" id="UP000198384"/>
    </source>
</evidence>
<keyword evidence="3" id="KW-1185">Reference proteome</keyword>
<dbReference type="Pfam" id="PF04480">
    <property type="entry name" value="DUF559"/>
    <property type="match status" value="1"/>
</dbReference>
<dbReference type="OrthoDB" id="9798754at2"/>
<dbReference type="CDD" id="cd01038">
    <property type="entry name" value="Endonuclease_DUF559"/>
    <property type="match status" value="1"/>
</dbReference>
<dbReference type="SUPFAM" id="SSF52980">
    <property type="entry name" value="Restriction endonuclease-like"/>
    <property type="match status" value="1"/>
</dbReference>
<keyword evidence="2" id="KW-0255">Endonuclease</keyword>
<dbReference type="InterPro" id="IPR011335">
    <property type="entry name" value="Restrct_endonuc-II-like"/>
</dbReference>
<dbReference type="PANTHER" id="PTHR38590:SF1">
    <property type="entry name" value="BLL0828 PROTEIN"/>
    <property type="match status" value="1"/>
</dbReference>
<keyword evidence="2" id="KW-0378">Hydrolase</keyword>
<organism evidence="2 3">
    <name type="scientific">Lutibacter agarilyticus</name>
    <dbReference type="NCBI Taxonomy" id="1109740"/>
    <lineage>
        <taxon>Bacteria</taxon>
        <taxon>Pseudomonadati</taxon>
        <taxon>Bacteroidota</taxon>
        <taxon>Flavobacteriia</taxon>
        <taxon>Flavobacteriales</taxon>
        <taxon>Flavobacteriaceae</taxon>
        <taxon>Lutibacter</taxon>
    </lineage>
</organism>
<protein>
    <submittedName>
        <fullName evidence="2">Very-short-patch-repair endonuclease</fullName>
    </submittedName>
</protein>
<dbReference type="InterPro" id="IPR047216">
    <property type="entry name" value="Endonuclease_DUF559_bact"/>
</dbReference>
<feature type="domain" description="DUF559" evidence="1">
    <location>
        <begin position="12"/>
        <end position="116"/>
    </location>
</feature>
<keyword evidence="2" id="KW-0540">Nuclease</keyword>
<proteinExistence type="predicted"/>
<dbReference type="InterPro" id="IPR007569">
    <property type="entry name" value="DUF559"/>
</dbReference>